<accession>A0A8S4RJK6</accession>
<evidence type="ECO:0000313" key="1">
    <source>
        <dbReference type="EMBL" id="CAH2237492.1"/>
    </source>
</evidence>
<reference evidence="1" key="1">
    <citation type="submission" date="2022-03" db="EMBL/GenBank/DDBJ databases">
        <authorList>
            <person name="Lindestad O."/>
        </authorList>
    </citation>
    <scope>NUCLEOTIDE SEQUENCE</scope>
</reference>
<dbReference type="Proteomes" id="UP000838756">
    <property type="component" value="Unassembled WGS sequence"/>
</dbReference>
<evidence type="ECO:0000313" key="2">
    <source>
        <dbReference type="Proteomes" id="UP000838756"/>
    </source>
</evidence>
<gene>
    <name evidence="1" type="primary">jg12824</name>
    <name evidence="1" type="ORF">PAEG_LOCUS14776</name>
</gene>
<name>A0A8S4RJK6_9NEOP</name>
<comment type="caution">
    <text evidence="1">The sequence shown here is derived from an EMBL/GenBank/DDBJ whole genome shotgun (WGS) entry which is preliminary data.</text>
</comment>
<organism evidence="1 2">
    <name type="scientific">Pararge aegeria aegeria</name>
    <dbReference type="NCBI Taxonomy" id="348720"/>
    <lineage>
        <taxon>Eukaryota</taxon>
        <taxon>Metazoa</taxon>
        <taxon>Ecdysozoa</taxon>
        <taxon>Arthropoda</taxon>
        <taxon>Hexapoda</taxon>
        <taxon>Insecta</taxon>
        <taxon>Pterygota</taxon>
        <taxon>Neoptera</taxon>
        <taxon>Endopterygota</taxon>
        <taxon>Lepidoptera</taxon>
        <taxon>Glossata</taxon>
        <taxon>Ditrysia</taxon>
        <taxon>Papilionoidea</taxon>
        <taxon>Nymphalidae</taxon>
        <taxon>Satyrinae</taxon>
        <taxon>Satyrini</taxon>
        <taxon>Parargina</taxon>
        <taxon>Pararge</taxon>
    </lineage>
</organism>
<dbReference type="EMBL" id="CAKXAJ010025271">
    <property type="protein sequence ID" value="CAH2237492.1"/>
    <property type="molecule type" value="Genomic_DNA"/>
</dbReference>
<keyword evidence="2" id="KW-1185">Reference proteome</keyword>
<dbReference type="AlphaFoldDB" id="A0A8S4RJK6"/>
<proteinExistence type="predicted"/>
<protein>
    <submittedName>
        <fullName evidence="1">Jg12824 protein</fullName>
    </submittedName>
</protein>
<sequence length="92" mass="10551">MAVKSGHYTNPTEKVLRDVRGQWKGMNMVGVKQGDKIRSSNIRDKTGVPVILTRMDQLKWRKRGYMLHSRQVEYPSNELVPTRQAKKKGLAA</sequence>